<evidence type="ECO:0000313" key="1">
    <source>
        <dbReference type="EMBL" id="SFF75893.1"/>
    </source>
</evidence>
<reference evidence="2" key="1">
    <citation type="submission" date="2016-10" db="EMBL/GenBank/DDBJ databases">
        <authorList>
            <person name="Varghese N."/>
            <person name="Submissions S."/>
        </authorList>
    </citation>
    <scope>NUCLEOTIDE SEQUENCE [LARGE SCALE GENOMIC DNA]</scope>
    <source>
        <strain evidence="2">DSM 44945</strain>
    </source>
</reference>
<sequence>MRALPFFHVRLRREAAALRKKPGKIPVSGARKLRRKGAEICAAGGRKPHLSLALSGVVSSSPVSAG</sequence>
<dbReference type="AlphaFoldDB" id="A0A1I2LA78"/>
<evidence type="ECO:0000313" key="2">
    <source>
        <dbReference type="Proteomes" id="UP000198661"/>
    </source>
</evidence>
<proteinExistence type="predicted"/>
<gene>
    <name evidence="1" type="ORF">SAMN04488025_104171</name>
</gene>
<dbReference type="Proteomes" id="UP000198661">
    <property type="component" value="Unassembled WGS sequence"/>
</dbReference>
<dbReference type="STRING" id="201973.SAMN04488025_104171"/>
<accession>A0A1I2LA78</accession>
<protein>
    <submittedName>
        <fullName evidence="1">Uncharacterized protein</fullName>
    </submittedName>
</protein>
<organism evidence="1 2">
    <name type="scientific">Planifilum fulgidum</name>
    <dbReference type="NCBI Taxonomy" id="201973"/>
    <lineage>
        <taxon>Bacteria</taxon>
        <taxon>Bacillati</taxon>
        <taxon>Bacillota</taxon>
        <taxon>Bacilli</taxon>
        <taxon>Bacillales</taxon>
        <taxon>Thermoactinomycetaceae</taxon>
        <taxon>Planifilum</taxon>
    </lineage>
</organism>
<name>A0A1I2LA78_9BACL</name>
<keyword evidence="2" id="KW-1185">Reference proteome</keyword>
<dbReference type="EMBL" id="FOOK01000004">
    <property type="protein sequence ID" value="SFF75893.1"/>
    <property type="molecule type" value="Genomic_DNA"/>
</dbReference>